<evidence type="ECO:0000313" key="2">
    <source>
        <dbReference type="Proteomes" id="UP001305414"/>
    </source>
</evidence>
<dbReference type="EMBL" id="JAWHQM010000061">
    <property type="protein sequence ID" value="KAK5636058.1"/>
    <property type="molecule type" value="Genomic_DNA"/>
</dbReference>
<dbReference type="AlphaFoldDB" id="A0AAN7UVF2"/>
<sequence length="113" mass="11884">MLLLELLQPRLDKYGFLLLGFGDRSGRELGGRLVGEQAVLVPVVHGFIDQDVGFRGCGLAFREADSVDAGCTPGIPLAVDPGEARVAQFETAVFVDGFGVGGLGDVERVAADH</sequence>
<proteinExistence type="predicted"/>
<reference evidence="1 2" key="1">
    <citation type="submission" date="2023-10" db="EMBL/GenBank/DDBJ databases">
        <title>Draft genome sequence of Xylaria bambusicola isolate GMP-LS, the root and basal stem rot pathogen of sugarcane in Indonesia.</title>
        <authorList>
            <person name="Selvaraj P."/>
            <person name="Muralishankar V."/>
            <person name="Muruganantham S."/>
            <person name="Sp S."/>
            <person name="Haryani S."/>
            <person name="Lau K.J.X."/>
            <person name="Naqvi N.I."/>
        </authorList>
    </citation>
    <scope>NUCLEOTIDE SEQUENCE [LARGE SCALE GENOMIC DNA]</scope>
    <source>
        <strain evidence="1">GMP-LS</strain>
    </source>
</reference>
<protein>
    <submittedName>
        <fullName evidence="1">Uncharacterized protein</fullName>
    </submittedName>
</protein>
<accession>A0AAN7UVF2</accession>
<gene>
    <name evidence="1" type="ORF">RRF57_011770</name>
</gene>
<name>A0AAN7UVF2_9PEZI</name>
<keyword evidence="2" id="KW-1185">Reference proteome</keyword>
<comment type="caution">
    <text evidence="1">The sequence shown here is derived from an EMBL/GenBank/DDBJ whole genome shotgun (WGS) entry which is preliminary data.</text>
</comment>
<organism evidence="1 2">
    <name type="scientific">Xylaria bambusicola</name>
    <dbReference type="NCBI Taxonomy" id="326684"/>
    <lineage>
        <taxon>Eukaryota</taxon>
        <taxon>Fungi</taxon>
        <taxon>Dikarya</taxon>
        <taxon>Ascomycota</taxon>
        <taxon>Pezizomycotina</taxon>
        <taxon>Sordariomycetes</taxon>
        <taxon>Xylariomycetidae</taxon>
        <taxon>Xylariales</taxon>
        <taxon>Xylariaceae</taxon>
        <taxon>Xylaria</taxon>
    </lineage>
</organism>
<dbReference type="Proteomes" id="UP001305414">
    <property type="component" value="Unassembled WGS sequence"/>
</dbReference>
<evidence type="ECO:0000313" key="1">
    <source>
        <dbReference type="EMBL" id="KAK5636058.1"/>
    </source>
</evidence>